<dbReference type="InterPro" id="IPR035370">
    <property type="entry name" value="Nrap_D5"/>
</dbReference>
<evidence type="ECO:0000256" key="3">
    <source>
        <dbReference type="ARBA" id="ARBA00022884"/>
    </source>
</evidence>
<dbReference type="InterPro" id="IPR005554">
    <property type="entry name" value="NOL6/Upt22"/>
</dbReference>
<keyword evidence="14" id="KW-1185">Reference proteome</keyword>
<evidence type="ECO:0000259" key="11">
    <source>
        <dbReference type="Pfam" id="PF17406"/>
    </source>
</evidence>
<evidence type="ECO:0000256" key="4">
    <source>
        <dbReference type="ARBA" id="ARBA00023242"/>
    </source>
</evidence>
<evidence type="ECO:0000313" key="14">
    <source>
        <dbReference type="Proteomes" id="UP000076871"/>
    </source>
</evidence>
<evidence type="ECO:0000259" key="9">
    <source>
        <dbReference type="Pfam" id="PF17404"/>
    </source>
</evidence>
<feature type="domain" description="Nrap protein" evidence="11">
    <location>
        <begin position="931"/>
        <end position="1073"/>
    </location>
</feature>
<dbReference type="InterPro" id="IPR035367">
    <property type="entry name" value="Nrap_D2"/>
</dbReference>
<dbReference type="RefSeq" id="XP_040758074.1">
    <property type="nucleotide sequence ID" value="XM_040905983.1"/>
</dbReference>
<keyword evidence="3 5" id="KW-0694">RNA-binding</keyword>
<evidence type="ECO:0000256" key="1">
    <source>
        <dbReference type="ARBA" id="ARBA00004604"/>
    </source>
</evidence>
<dbReference type="Pfam" id="PF17407">
    <property type="entry name" value="Nrap_D6"/>
    <property type="match status" value="1"/>
</dbReference>
<dbReference type="FunCoup" id="A0A165B684">
    <property type="interactions" value="660"/>
</dbReference>
<gene>
    <name evidence="13" type="ORF">LAESUDRAFT_688236</name>
</gene>
<dbReference type="GO" id="GO:0006364">
    <property type="term" value="P:rRNA processing"/>
    <property type="evidence" value="ECO:0007669"/>
    <property type="project" value="UniProtKB-KW"/>
</dbReference>
<dbReference type="Pfam" id="PF17403">
    <property type="entry name" value="Nrap_D2"/>
    <property type="match status" value="1"/>
</dbReference>
<feature type="domain" description="Nrap protein" evidence="10">
    <location>
        <begin position="713"/>
        <end position="929"/>
    </location>
</feature>
<evidence type="ECO:0000259" key="8">
    <source>
        <dbReference type="Pfam" id="PF17403"/>
    </source>
</evidence>
<dbReference type="Pfam" id="PF17404">
    <property type="entry name" value="Nrap_D3"/>
    <property type="match status" value="1"/>
</dbReference>
<protein>
    <recommendedName>
        <fullName evidence="5">U3 small nucleolar RNA-associated protein 22</fullName>
    </recommendedName>
</protein>
<feature type="domain" description="Nrap protein" evidence="8">
    <location>
        <begin position="366"/>
        <end position="526"/>
    </location>
</feature>
<dbReference type="InterPro" id="IPR035368">
    <property type="entry name" value="Nrap_D3"/>
</dbReference>
<feature type="compositionally biased region" description="Basic and acidic residues" evidence="6">
    <location>
        <begin position="11"/>
        <end position="49"/>
    </location>
</feature>
<keyword evidence="5" id="KW-0687">Ribonucleoprotein</keyword>
<dbReference type="GeneID" id="63823012"/>
<dbReference type="GO" id="GO:0034456">
    <property type="term" value="C:UTP-C complex"/>
    <property type="evidence" value="ECO:0007669"/>
    <property type="project" value="TreeGrafter"/>
</dbReference>
<dbReference type="GO" id="GO:0032040">
    <property type="term" value="C:small-subunit processome"/>
    <property type="evidence" value="ECO:0007669"/>
    <property type="project" value="TreeGrafter"/>
</dbReference>
<evidence type="ECO:0000259" key="7">
    <source>
        <dbReference type="Pfam" id="PF03813"/>
    </source>
</evidence>
<evidence type="ECO:0000313" key="13">
    <source>
        <dbReference type="EMBL" id="KZT00334.1"/>
    </source>
</evidence>
<evidence type="ECO:0000256" key="2">
    <source>
        <dbReference type="ARBA" id="ARBA00006674"/>
    </source>
</evidence>
<keyword evidence="4 5" id="KW-0539">Nucleus</keyword>
<evidence type="ECO:0000259" key="12">
    <source>
        <dbReference type="Pfam" id="PF17407"/>
    </source>
</evidence>
<dbReference type="EMBL" id="KV427688">
    <property type="protein sequence ID" value="KZT00334.1"/>
    <property type="molecule type" value="Genomic_DNA"/>
</dbReference>
<dbReference type="PANTHER" id="PTHR17972">
    <property type="entry name" value="NUCLEOLAR RNA-ASSOCIATED PROTEIN"/>
    <property type="match status" value="1"/>
</dbReference>
<accession>A0A165B684</accession>
<dbReference type="Gene3D" id="1.10.1410.10">
    <property type="match status" value="1"/>
</dbReference>
<dbReference type="InParanoid" id="A0A165B684"/>
<evidence type="ECO:0000259" key="10">
    <source>
        <dbReference type="Pfam" id="PF17405"/>
    </source>
</evidence>
<evidence type="ECO:0000256" key="6">
    <source>
        <dbReference type="SAM" id="MobiDB-lite"/>
    </source>
</evidence>
<dbReference type="InterPro" id="IPR035371">
    <property type="entry name" value="Nrap_D6"/>
</dbReference>
<feature type="region of interest" description="Disordered" evidence="6">
    <location>
        <begin position="1"/>
        <end position="101"/>
    </location>
</feature>
<dbReference type="GO" id="GO:0032545">
    <property type="term" value="C:CURI complex"/>
    <property type="evidence" value="ECO:0007669"/>
    <property type="project" value="TreeGrafter"/>
</dbReference>
<feature type="region of interest" description="Disordered" evidence="6">
    <location>
        <begin position="315"/>
        <end position="336"/>
    </location>
</feature>
<dbReference type="GO" id="GO:0003723">
    <property type="term" value="F:RNA binding"/>
    <property type="evidence" value="ECO:0007669"/>
    <property type="project" value="UniProtKB-KW"/>
</dbReference>
<name>A0A165B684_9APHY</name>
<dbReference type="InterPro" id="IPR035369">
    <property type="entry name" value="Nrap_D4"/>
</dbReference>
<dbReference type="Pfam" id="PF17405">
    <property type="entry name" value="Nrap_D4"/>
    <property type="match status" value="1"/>
</dbReference>
<keyword evidence="5" id="KW-0698">rRNA processing</keyword>
<dbReference type="GO" id="GO:0006409">
    <property type="term" value="P:tRNA export from nucleus"/>
    <property type="evidence" value="ECO:0007669"/>
    <property type="project" value="TreeGrafter"/>
</dbReference>
<organism evidence="13 14">
    <name type="scientific">Laetiporus sulphureus 93-53</name>
    <dbReference type="NCBI Taxonomy" id="1314785"/>
    <lineage>
        <taxon>Eukaryota</taxon>
        <taxon>Fungi</taxon>
        <taxon>Dikarya</taxon>
        <taxon>Basidiomycota</taxon>
        <taxon>Agaricomycotina</taxon>
        <taxon>Agaricomycetes</taxon>
        <taxon>Polyporales</taxon>
        <taxon>Laetiporus</taxon>
    </lineage>
</organism>
<feature type="domain" description="Nrap protein" evidence="7">
    <location>
        <begin position="220"/>
        <end position="362"/>
    </location>
</feature>
<feature type="compositionally biased region" description="Basic residues" evidence="6">
    <location>
        <begin position="1"/>
        <end position="10"/>
    </location>
</feature>
<dbReference type="Pfam" id="PF03813">
    <property type="entry name" value="Nrap"/>
    <property type="match status" value="1"/>
</dbReference>
<dbReference type="OrthoDB" id="10251401at2759"/>
<feature type="domain" description="Nrap protein" evidence="12">
    <location>
        <begin position="1110"/>
        <end position="1284"/>
    </location>
</feature>
<feature type="compositionally biased region" description="Acidic residues" evidence="6">
    <location>
        <begin position="50"/>
        <end position="76"/>
    </location>
</feature>
<keyword evidence="5" id="KW-0690">Ribosome biogenesis</keyword>
<reference evidence="13 14" key="1">
    <citation type="journal article" date="2016" name="Mol. Biol. Evol.">
        <title>Comparative Genomics of Early-Diverging Mushroom-Forming Fungi Provides Insights into the Origins of Lignocellulose Decay Capabilities.</title>
        <authorList>
            <person name="Nagy L.G."/>
            <person name="Riley R."/>
            <person name="Tritt A."/>
            <person name="Adam C."/>
            <person name="Daum C."/>
            <person name="Floudas D."/>
            <person name="Sun H."/>
            <person name="Yadav J.S."/>
            <person name="Pangilinan J."/>
            <person name="Larsson K.H."/>
            <person name="Matsuura K."/>
            <person name="Barry K."/>
            <person name="Labutti K."/>
            <person name="Kuo R."/>
            <person name="Ohm R.A."/>
            <person name="Bhattacharya S.S."/>
            <person name="Shirouzu T."/>
            <person name="Yoshinaga Y."/>
            <person name="Martin F.M."/>
            <person name="Grigoriev I.V."/>
            <person name="Hibbett D.S."/>
        </authorList>
    </citation>
    <scope>NUCLEOTIDE SEQUENCE [LARGE SCALE GENOMIC DNA]</scope>
    <source>
        <strain evidence="13 14">93-53</strain>
    </source>
</reference>
<dbReference type="Proteomes" id="UP000076871">
    <property type="component" value="Unassembled WGS sequence"/>
</dbReference>
<proteinExistence type="inferred from homology"/>
<evidence type="ECO:0000256" key="5">
    <source>
        <dbReference type="RuleBase" id="RU364032"/>
    </source>
</evidence>
<dbReference type="STRING" id="1314785.A0A165B684"/>
<comment type="similarity">
    <text evidence="2 5">Belongs to the NRAP family.</text>
</comment>
<comment type="subcellular location">
    <subcellularLocation>
        <location evidence="1 5">Nucleus</location>
        <location evidence="1 5">Nucleolus</location>
    </subcellularLocation>
</comment>
<dbReference type="Pfam" id="PF17406">
    <property type="entry name" value="Nrap_D5"/>
    <property type="match status" value="1"/>
</dbReference>
<dbReference type="PANTHER" id="PTHR17972:SF0">
    <property type="entry name" value="NUCLEOLAR PROTEIN 6"/>
    <property type="match status" value="1"/>
</dbReference>
<sequence>MASDLKRKRAARTETHGGKRRNVSAERGEHSAFSDAKNLADTHLDGSKDEEPENTEPESGSDEENEWAGMDSESDEGPPAHNANGRVGRSGMPPKQVPKGEELRDISDAASLYRSTSFKLQIDALLPNVRPKYGKSSSLDHFLLSLYTFLNSLPSKPLQHPLAASRHLLKRSIAVAYPLPVPTEETNWTVAFEKPSEILLVGSWALKTSVKAKDGHRYGVDVAVAMPDSLFQEKDYMHSRFFHKRAYYLAVIAAAIASKKSPFDMELSYESTFGDPRLTNLIIRPKHDGSQNDFSNLNAEVHIIPVLSPTSPIPLHRLSPSRSNIRTSDDASKDAPSPLYNSSLLQCMAYKSHFLSMHAVKEAVPAFNDALALLRVWANQRGYGVGNRLCVRGFEGRGDWWASLLEMLVNGEEPLASSFSKASAKRKAFGKGLSSYQLFKAALDFLAKHDFSKERVFVKTKDGHRFSPDDYRSHEAVFVDSTSMRNLLAAVPLGSLAMLRYDAQQTLQLLDNSPITEDPFVAVLLKELRDVSSRFDVVARVDLTSAKLRKVSQQAILEHGSAYNALLAELVSYLQQGLGNRAKAIVVLHPTSQHRKTSQAHPSNPSIIYIGLILDIEHAFRLVDHGPPAAEQESEAAQQFRDLWGEKAELRRFKDGSIVESVVWMVTNPDERAHIPAMIMRHILKRHCGIDETAVQTWQASFDGVLRLPESIAAKFRANNGPIGFKAAMTAFDQLVRTMKALEGQIPLSILTVSPVTDTLRYTSTLNPVAISASLAAALPPCARYIAPMEVVIEFERSGRWPDDLRAIQKIKLAFFEALATALMAAHKGLRATVVLSDGTPASEIQDQAFLEIVTVDGWAFRARIRHDREATLLQRLIEGERSHIPKHLQKDEDIDPKARQEALAALEVYRRRFVHGPRHHRAVAAMCHRFTAFAGTVRLVKRWLGSHWLLKGHVSGEAAELLCAHVFFRCGTVGVPGTKERGFARVVEWLKDWDWSAGVYVPVYGAAEDVAVLGEEEKAQVTVTADARVGVWAVATELDPDGHVWTRAGPDAVVARRVRALAQATWECLQGIERDVFDVLVCGPFFSPLPLQQVLRFLLSQTLFAHPTEHYDFLIEFDPTVLPRYAQNVRADPAVWETKGKYANAKAIPASSSSAVLPGFDPVQALSDDLQRVYKDTFVLFYDPLGGDKLGGVWDPRLNAPRSFRVLGGFSSMPAYAVSTFPHAFPLKSLSFFSLITDLQDADKVQSKSKAKEKEKDKSLVALNEVAVLSEVERMGAGMITRIVRHI</sequence>
<dbReference type="Gene3D" id="3.30.70.3030">
    <property type="match status" value="1"/>
</dbReference>
<dbReference type="InterPro" id="IPR035082">
    <property type="entry name" value="Nrap_D1"/>
</dbReference>
<feature type="domain" description="Nrap protein" evidence="9">
    <location>
        <begin position="533"/>
        <end position="688"/>
    </location>
</feature>